<evidence type="ECO:0000313" key="4">
    <source>
        <dbReference type="Proteomes" id="UP000315010"/>
    </source>
</evidence>
<dbReference type="OrthoDB" id="244732at2"/>
<evidence type="ECO:0000256" key="1">
    <source>
        <dbReference type="SAM" id="SignalP"/>
    </source>
</evidence>
<dbReference type="PANTHER" id="PTHR34512">
    <property type="entry name" value="CELL SURFACE PROTEIN"/>
    <property type="match status" value="1"/>
</dbReference>
<feature type="chain" id="PRO_5022836867" evidence="1">
    <location>
        <begin position="23"/>
        <end position="431"/>
    </location>
</feature>
<dbReference type="EMBL" id="SJPJ01000001">
    <property type="protein sequence ID" value="TWT78722.1"/>
    <property type="molecule type" value="Genomic_DNA"/>
</dbReference>
<dbReference type="RefSeq" id="WP_146393781.1">
    <property type="nucleotide sequence ID" value="NZ_SJPJ01000001.1"/>
</dbReference>
<dbReference type="Gene3D" id="2.140.10.10">
    <property type="entry name" value="Quinoprotein alcohol dehydrogenase-like superfamily"/>
    <property type="match status" value="1"/>
</dbReference>
<evidence type="ECO:0000313" key="3">
    <source>
        <dbReference type="EMBL" id="TWT78722.1"/>
    </source>
</evidence>
<dbReference type="SMART" id="SM00564">
    <property type="entry name" value="PQQ"/>
    <property type="match status" value="3"/>
</dbReference>
<dbReference type="AlphaFoldDB" id="A0A5C5YUK3"/>
<reference evidence="3 4" key="1">
    <citation type="submission" date="2019-02" db="EMBL/GenBank/DDBJ databases">
        <title>Deep-cultivation of Planctomycetes and their phenomic and genomic characterization uncovers novel biology.</title>
        <authorList>
            <person name="Wiegand S."/>
            <person name="Jogler M."/>
            <person name="Boedeker C."/>
            <person name="Pinto D."/>
            <person name="Vollmers J."/>
            <person name="Rivas-Marin E."/>
            <person name="Kohn T."/>
            <person name="Peeters S.H."/>
            <person name="Heuer A."/>
            <person name="Rast P."/>
            <person name="Oberbeckmann S."/>
            <person name="Bunk B."/>
            <person name="Jeske O."/>
            <person name="Meyerdierks A."/>
            <person name="Storesund J.E."/>
            <person name="Kallscheuer N."/>
            <person name="Luecker S."/>
            <person name="Lage O.M."/>
            <person name="Pohl T."/>
            <person name="Merkel B.J."/>
            <person name="Hornburger P."/>
            <person name="Mueller R.-W."/>
            <person name="Bruemmer F."/>
            <person name="Labrenz M."/>
            <person name="Spormann A.M."/>
            <person name="Op Den Camp H."/>
            <person name="Overmann J."/>
            <person name="Amann R."/>
            <person name="Jetten M.S.M."/>
            <person name="Mascher T."/>
            <person name="Medema M.H."/>
            <person name="Devos D.P."/>
            <person name="Kaster A.-K."/>
            <person name="Ovreas L."/>
            <person name="Rohde M."/>
            <person name="Galperin M.Y."/>
            <person name="Jogler C."/>
        </authorList>
    </citation>
    <scope>NUCLEOTIDE SEQUENCE [LARGE SCALE GENOMIC DNA]</scope>
    <source>
        <strain evidence="3 4">CA13</strain>
    </source>
</reference>
<organism evidence="3 4">
    <name type="scientific">Novipirellula herctigrandis</name>
    <dbReference type="NCBI Taxonomy" id="2527986"/>
    <lineage>
        <taxon>Bacteria</taxon>
        <taxon>Pseudomonadati</taxon>
        <taxon>Planctomycetota</taxon>
        <taxon>Planctomycetia</taxon>
        <taxon>Pirellulales</taxon>
        <taxon>Pirellulaceae</taxon>
        <taxon>Novipirellula</taxon>
    </lineage>
</organism>
<dbReference type="InterPro" id="IPR015943">
    <property type="entry name" value="WD40/YVTN_repeat-like_dom_sf"/>
</dbReference>
<accession>A0A5C5YUK3</accession>
<gene>
    <name evidence="3" type="ORF">CA13_01190</name>
</gene>
<name>A0A5C5YUK3_9BACT</name>
<dbReference type="PANTHER" id="PTHR34512:SF30">
    <property type="entry name" value="OUTER MEMBRANE PROTEIN ASSEMBLY FACTOR BAMB"/>
    <property type="match status" value="1"/>
</dbReference>
<protein>
    <submittedName>
        <fullName evidence="3">Outer membrane biogenesis protein BamB</fullName>
    </submittedName>
</protein>
<keyword evidence="4" id="KW-1185">Reference proteome</keyword>
<dbReference type="InterPro" id="IPR018391">
    <property type="entry name" value="PQQ_b-propeller_rpt"/>
</dbReference>
<sequence length="431" mass="47023" precursor="true">MNHTPKFVLLTLCLSLSTLSSAADWPRFRGSDGNGTSADSKIPLAWSENQNMAWRTALPGPGSSSPVTWGDRVFVTCYSGYGVSGENIGSKEKLQRHLVCVNLYDGKTLWTKTVPAQLPEDESHGYITEHGYASNTPVTDGEHVFVFFGKTGVLAFDMDGNEQWRVGVGKESSNRRWGSAASPVMYKDMVIVNAAEEGRAIIALDKQTGREIWKAEADSLELAYGTPLLVELQDSRVELVISVPGEVWGLNPDTGKLKWFAETNLTGNICPSVIAHGGILYTFGGYRSAGSHAIRAGGKGDVTDTHTVWSSRESSYVATPVLHQGHLYWIDDRGQAHCLDAKTGESVYRERVSGLSGSSRPVYASPVLVGDRLYVLSRYKGTFVLPAKPEFEILSTNTFETDDSDSSGTPAITGDRMVLRSGRYLYCVSDR</sequence>
<comment type="caution">
    <text evidence="3">The sequence shown here is derived from an EMBL/GenBank/DDBJ whole genome shotgun (WGS) entry which is preliminary data.</text>
</comment>
<dbReference type="Pfam" id="PF13360">
    <property type="entry name" value="PQQ_2"/>
    <property type="match status" value="1"/>
</dbReference>
<feature type="signal peptide" evidence="1">
    <location>
        <begin position="1"/>
        <end position="22"/>
    </location>
</feature>
<proteinExistence type="predicted"/>
<evidence type="ECO:0000259" key="2">
    <source>
        <dbReference type="Pfam" id="PF13360"/>
    </source>
</evidence>
<dbReference type="InterPro" id="IPR011047">
    <property type="entry name" value="Quinoprotein_ADH-like_sf"/>
</dbReference>
<dbReference type="InterPro" id="IPR002372">
    <property type="entry name" value="PQQ_rpt_dom"/>
</dbReference>
<dbReference type="Proteomes" id="UP000315010">
    <property type="component" value="Unassembled WGS sequence"/>
</dbReference>
<dbReference type="Gene3D" id="2.130.10.10">
    <property type="entry name" value="YVTN repeat-like/Quinoprotein amine dehydrogenase"/>
    <property type="match status" value="1"/>
</dbReference>
<keyword evidence="1" id="KW-0732">Signal</keyword>
<feature type="domain" description="Pyrrolo-quinoline quinone repeat" evidence="2">
    <location>
        <begin position="98"/>
        <end position="347"/>
    </location>
</feature>
<dbReference type="SUPFAM" id="SSF50998">
    <property type="entry name" value="Quinoprotein alcohol dehydrogenase-like"/>
    <property type="match status" value="1"/>
</dbReference>